<evidence type="ECO:0000313" key="4">
    <source>
        <dbReference type="EMBL" id="SFT68696.1"/>
    </source>
</evidence>
<keyword evidence="5" id="KW-1185">Reference proteome</keyword>
<dbReference type="InterPro" id="IPR000182">
    <property type="entry name" value="GNAT_dom"/>
</dbReference>
<accession>A0A1I7A184</accession>
<keyword evidence="2" id="KW-0012">Acyltransferase</keyword>
<evidence type="ECO:0000313" key="5">
    <source>
        <dbReference type="Proteomes" id="UP000199187"/>
    </source>
</evidence>
<dbReference type="PANTHER" id="PTHR43877:SF2">
    <property type="entry name" value="AMINOALKYLPHOSPHONATE N-ACETYLTRANSFERASE-RELATED"/>
    <property type="match status" value="1"/>
</dbReference>
<dbReference type="InterPro" id="IPR016181">
    <property type="entry name" value="Acyl_CoA_acyltransferase"/>
</dbReference>
<organism evidence="4 5">
    <name type="scientific">Kosakonia arachidis</name>
    <dbReference type="NCBI Taxonomy" id="551989"/>
    <lineage>
        <taxon>Bacteria</taxon>
        <taxon>Pseudomonadati</taxon>
        <taxon>Pseudomonadota</taxon>
        <taxon>Gammaproteobacteria</taxon>
        <taxon>Enterobacterales</taxon>
        <taxon>Enterobacteriaceae</taxon>
        <taxon>Kosakonia</taxon>
    </lineage>
</organism>
<dbReference type="Gene3D" id="3.40.630.30">
    <property type="match status" value="1"/>
</dbReference>
<evidence type="ECO:0000256" key="1">
    <source>
        <dbReference type="ARBA" id="ARBA00022679"/>
    </source>
</evidence>
<dbReference type="InterPro" id="IPR050832">
    <property type="entry name" value="Bact_Acetyltransf"/>
</dbReference>
<dbReference type="RefSeq" id="WP_090120498.1">
    <property type="nucleotide sequence ID" value="NZ_CP045300.1"/>
</dbReference>
<sequence>MSTITIFPTSPYDKTCLQLQDELSATLQQITGSSGRASFDTSAWGERDIFLLACNNNIAVGCGALREVSAEIGEIKRLYARPETRGVGAQLLQALERHALSHGFKTLWLETRKINQRAVAFYLRNGYQICENYGRYAGRPEAVCFEKRLPER</sequence>
<dbReference type="Proteomes" id="UP000199187">
    <property type="component" value="Unassembled WGS sequence"/>
</dbReference>
<proteinExistence type="predicted"/>
<evidence type="ECO:0000259" key="3">
    <source>
        <dbReference type="PROSITE" id="PS51186"/>
    </source>
</evidence>
<dbReference type="OrthoDB" id="9803233at2"/>
<feature type="domain" description="N-acetyltransferase" evidence="3">
    <location>
        <begin position="4"/>
        <end position="150"/>
    </location>
</feature>
<name>A0A1I7A184_9ENTR</name>
<gene>
    <name evidence="4" type="ORF">SAMN05192562_1011504</name>
</gene>
<dbReference type="GO" id="GO:0016747">
    <property type="term" value="F:acyltransferase activity, transferring groups other than amino-acyl groups"/>
    <property type="evidence" value="ECO:0007669"/>
    <property type="project" value="InterPro"/>
</dbReference>
<dbReference type="Pfam" id="PF00583">
    <property type="entry name" value="Acetyltransf_1"/>
    <property type="match status" value="1"/>
</dbReference>
<dbReference type="EMBL" id="FPAU01000001">
    <property type="protein sequence ID" value="SFT68696.1"/>
    <property type="molecule type" value="Genomic_DNA"/>
</dbReference>
<dbReference type="CDD" id="cd04301">
    <property type="entry name" value="NAT_SF"/>
    <property type="match status" value="1"/>
</dbReference>
<keyword evidence="1 4" id="KW-0808">Transferase</keyword>
<dbReference type="PANTHER" id="PTHR43877">
    <property type="entry name" value="AMINOALKYLPHOSPHONATE N-ACETYLTRANSFERASE-RELATED-RELATED"/>
    <property type="match status" value="1"/>
</dbReference>
<reference evidence="5" key="1">
    <citation type="submission" date="2016-10" db="EMBL/GenBank/DDBJ databases">
        <authorList>
            <person name="Varghese N."/>
            <person name="Submissions S."/>
        </authorList>
    </citation>
    <scope>NUCLEOTIDE SEQUENCE [LARGE SCALE GENOMIC DNA]</scope>
    <source>
        <strain evidence="5">Ah-143</strain>
    </source>
</reference>
<dbReference type="SUPFAM" id="SSF55729">
    <property type="entry name" value="Acyl-CoA N-acyltransferases (Nat)"/>
    <property type="match status" value="1"/>
</dbReference>
<protein>
    <submittedName>
        <fullName evidence="4">Acetyltransferase (GNAT) family protein</fullName>
    </submittedName>
</protein>
<evidence type="ECO:0000256" key="2">
    <source>
        <dbReference type="ARBA" id="ARBA00023315"/>
    </source>
</evidence>
<dbReference type="AlphaFoldDB" id="A0A1I7A184"/>
<dbReference type="PROSITE" id="PS51186">
    <property type="entry name" value="GNAT"/>
    <property type="match status" value="1"/>
</dbReference>